<evidence type="ECO:0000256" key="1">
    <source>
        <dbReference type="SAM" id="Coils"/>
    </source>
</evidence>
<name>A0A147BI99_IXORI</name>
<accession>A0A147BI99</accession>
<keyword evidence="1" id="KW-0175">Coiled coil</keyword>
<reference evidence="3" key="1">
    <citation type="journal article" date="2018" name="PLoS Negl. Trop. Dis.">
        <title>Sialome diversity of ticks revealed by RNAseq of single tick salivary glands.</title>
        <authorList>
            <person name="Perner J."/>
            <person name="Kropackova S."/>
            <person name="Kopacek P."/>
            <person name="Ribeiro J.M."/>
        </authorList>
    </citation>
    <scope>NUCLEOTIDE SEQUENCE</scope>
    <source>
        <strain evidence="3">Siblings of single egg batch collected in Ceske Budejovice</strain>
        <tissue evidence="3">Salivary glands</tissue>
    </source>
</reference>
<dbReference type="AlphaFoldDB" id="A0A147BI99"/>
<dbReference type="InterPro" id="IPR057251">
    <property type="entry name" value="FP_C"/>
</dbReference>
<feature type="non-terminal residue" evidence="3">
    <location>
        <position position="173"/>
    </location>
</feature>
<feature type="non-terminal residue" evidence="3">
    <location>
        <position position="1"/>
    </location>
</feature>
<organism evidence="3">
    <name type="scientific">Ixodes ricinus</name>
    <name type="common">Common tick</name>
    <name type="synonym">Acarus ricinus</name>
    <dbReference type="NCBI Taxonomy" id="34613"/>
    <lineage>
        <taxon>Eukaryota</taxon>
        <taxon>Metazoa</taxon>
        <taxon>Ecdysozoa</taxon>
        <taxon>Arthropoda</taxon>
        <taxon>Chelicerata</taxon>
        <taxon>Arachnida</taxon>
        <taxon>Acari</taxon>
        <taxon>Parasitiformes</taxon>
        <taxon>Ixodida</taxon>
        <taxon>Ixodoidea</taxon>
        <taxon>Ixodidae</taxon>
        <taxon>Ixodinae</taxon>
        <taxon>Ixodes</taxon>
    </lineage>
</organism>
<proteinExistence type="predicted"/>
<protein>
    <submittedName>
        <fullName evidence="3">Putative crack-1 is transposable element</fullName>
    </submittedName>
</protein>
<evidence type="ECO:0000313" key="3">
    <source>
        <dbReference type="EMBL" id="JAR90506.1"/>
    </source>
</evidence>
<sequence length="173" mass="20578">KDYQELLEEVRNHGREINDLKKRVECLESADHTKEMQALKSGLHDLEWRSRRLNLEIHNVPQTEKENLMTKVNEVAQKLDLPALDASDVVALHRLPSKPDKIPGIIIRFAQQEKRDEWLRSKRKLARGQRSIYILENLTKQNKELLWITKEWAKQRSYQFVWHQNGKILVRRG</sequence>
<feature type="coiled-coil region" evidence="1">
    <location>
        <begin position="3"/>
        <end position="30"/>
    </location>
</feature>
<dbReference type="Pfam" id="PF25298">
    <property type="entry name" value="Baculo_FP_2nd"/>
    <property type="match status" value="1"/>
</dbReference>
<dbReference type="EMBL" id="GEGO01004898">
    <property type="protein sequence ID" value="JAR90506.1"/>
    <property type="molecule type" value="Transcribed_RNA"/>
</dbReference>
<feature type="domain" description="FP protein C-terminal" evidence="2">
    <location>
        <begin position="139"/>
        <end position="172"/>
    </location>
</feature>
<evidence type="ECO:0000259" key="2">
    <source>
        <dbReference type="Pfam" id="PF25298"/>
    </source>
</evidence>